<dbReference type="AlphaFoldDB" id="A0A4C1TCX3"/>
<keyword evidence="1" id="KW-0812">Transmembrane</keyword>
<reference evidence="2 3" key="1">
    <citation type="journal article" date="2019" name="Commun. Biol.">
        <title>The bagworm genome reveals a unique fibroin gene that provides high tensile strength.</title>
        <authorList>
            <person name="Kono N."/>
            <person name="Nakamura H."/>
            <person name="Ohtoshi R."/>
            <person name="Tomita M."/>
            <person name="Numata K."/>
            <person name="Arakawa K."/>
        </authorList>
    </citation>
    <scope>NUCLEOTIDE SEQUENCE [LARGE SCALE GENOMIC DNA]</scope>
</reference>
<sequence>MEKGELDLCSIIKEDSFICTNIQIRHESASSICETSLLHDESKVDCPMQQVKNINTCIRLHHKNKWIYALTSAIHTKAVCKKEITQFTLKGSGLLHFDPECTLKIHIISIQGQQTISSSLSTSYTNLWTITEPTQLTRLNLSFNQIHSKYHKQIQNLTKLQTLLKSQELIQLPRKVETHNYQNKTIGYLALTITCGILIYLTIIRRCKTQPIPGPRNQHTMSNFTVQMDSSQPQMHQNPQNNEK</sequence>
<keyword evidence="1" id="KW-0472">Membrane</keyword>
<dbReference type="SUPFAM" id="SSF52058">
    <property type="entry name" value="L domain-like"/>
    <property type="match status" value="1"/>
</dbReference>
<keyword evidence="1" id="KW-1133">Transmembrane helix</keyword>
<protein>
    <submittedName>
        <fullName evidence="2">Uncharacterized protein</fullName>
    </submittedName>
</protein>
<evidence type="ECO:0000313" key="2">
    <source>
        <dbReference type="EMBL" id="GBP11955.1"/>
    </source>
</evidence>
<keyword evidence="3" id="KW-1185">Reference proteome</keyword>
<dbReference type="Proteomes" id="UP000299102">
    <property type="component" value="Unassembled WGS sequence"/>
</dbReference>
<name>A0A4C1TCX3_EUMVA</name>
<dbReference type="OrthoDB" id="8069217at2759"/>
<feature type="transmembrane region" description="Helical" evidence="1">
    <location>
        <begin position="185"/>
        <end position="203"/>
    </location>
</feature>
<dbReference type="Gene3D" id="3.80.10.10">
    <property type="entry name" value="Ribonuclease Inhibitor"/>
    <property type="match status" value="1"/>
</dbReference>
<evidence type="ECO:0000256" key="1">
    <source>
        <dbReference type="SAM" id="Phobius"/>
    </source>
</evidence>
<accession>A0A4C1TCX3</accession>
<gene>
    <name evidence="2" type="ORF">EVAR_91349_1</name>
</gene>
<proteinExistence type="predicted"/>
<dbReference type="InterPro" id="IPR032675">
    <property type="entry name" value="LRR_dom_sf"/>
</dbReference>
<comment type="caution">
    <text evidence="2">The sequence shown here is derived from an EMBL/GenBank/DDBJ whole genome shotgun (WGS) entry which is preliminary data.</text>
</comment>
<dbReference type="EMBL" id="BGZK01004981">
    <property type="protein sequence ID" value="GBP11955.1"/>
    <property type="molecule type" value="Genomic_DNA"/>
</dbReference>
<evidence type="ECO:0000313" key="3">
    <source>
        <dbReference type="Proteomes" id="UP000299102"/>
    </source>
</evidence>
<organism evidence="2 3">
    <name type="scientific">Eumeta variegata</name>
    <name type="common">Bagworm moth</name>
    <name type="synonym">Eumeta japonica</name>
    <dbReference type="NCBI Taxonomy" id="151549"/>
    <lineage>
        <taxon>Eukaryota</taxon>
        <taxon>Metazoa</taxon>
        <taxon>Ecdysozoa</taxon>
        <taxon>Arthropoda</taxon>
        <taxon>Hexapoda</taxon>
        <taxon>Insecta</taxon>
        <taxon>Pterygota</taxon>
        <taxon>Neoptera</taxon>
        <taxon>Endopterygota</taxon>
        <taxon>Lepidoptera</taxon>
        <taxon>Glossata</taxon>
        <taxon>Ditrysia</taxon>
        <taxon>Tineoidea</taxon>
        <taxon>Psychidae</taxon>
        <taxon>Oiketicinae</taxon>
        <taxon>Eumeta</taxon>
    </lineage>
</organism>